<dbReference type="GO" id="GO:0046872">
    <property type="term" value="F:metal ion binding"/>
    <property type="evidence" value="ECO:0007669"/>
    <property type="project" value="UniProtKB-KW"/>
</dbReference>
<dbReference type="CDD" id="cd03414">
    <property type="entry name" value="CbiX_SirB_C"/>
    <property type="match status" value="1"/>
</dbReference>
<evidence type="ECO:0000256" key="5">
    <source>
        <dbReference type="ARBA" id="ARBA00023027"/>
    </source>
</evidence>
<accession>A0A2N9JLT5</accession>
<dbReference type="GO" id="GO:0043115">
    <property type="term" value="F:precorrin-2 dehydrogenase activity"/>
    <property type="evidence" value="ECO:0007669"/>
    <property type="project" value="UniProtKB-EC"/>
</dbReference>
<dbReference type="RefSeq" id="WP_105187025.1">
    <property type="nucleotide sequence ID" value="NZ_BAAAGO010000009.1"/>
</dbReference>
<keyword evidence="6" id="KW-0456">Lyase</keyword>
<dbReference type="NCBIfam" id="TIGR01470">
    <property type="entry name" value="cysG_Nterm"/>
    <property type="match status" value="1"/>
</dbReference>
<keyword evidence="11" id="KW-1185">Reference proteome</keyword>
<dbReference type="Pfam" id="PF01903">
    <property type="entry name" value="CbiX"/>
    <property type="match status" value="2"/>
</dbReference>
<dbReference type="Gene3D" id="3.40.50.720">
    <property type="entry name" value="NAD(P)-binding Rossmann-like Domain"/>
    <property type="match status" value="1"/>
</dbReference>
<dbReference type="InterPro" id="IPR006367">
    <property type="entry name" value="Sirohaem_synthase_N"/>
</dbReference>
<comment type="pathway">
    <text evidence="1">Porphyrin-containing compound metabolism; siroheme biosynthesis; sirohydrochlorin from precorrin-2: step 1/1.</text>
</comment>
<dbReference type="AlphaFoldDB" id="A0A2N9JLT5"/>
<evidence type="ECO:0000256" key="7">
    <source>
        <dbReference type="ARBA" id="ARBA00023244"/>
    </source>
</evidence>
<keyword evidence="3" id="KW-0479">Metal-binding</keyword>
<evidence type="ECO:0000256" key="6">
    <source>
        <dbReference type="ARBA" id="ARBA00023239"/>
    </source>
</evidence>
<evidence type="ECO:0000256" key="9">
    <source>
        <dbReference type="SAM" id="MobiDB-lite"/>
    </source>
</evidence>
<dbReference type="InterPro" id="IPR050963">
    <property type="entry name" value="Sirohydro_Cobaltochel/CbiX"/>
</dbReference>
<dbReference type="UniPathway" id="UPA00262">
    <property type="reaction ID" value="UER00222"/>
</dbReference>
<evidence type="ECO:0000256" key="4">
    <source>
        <dbReference type="ARBA" id="ARBA00023002"/>
    </source>
</evidence>
<dbReference type="GO" id="GO:0019354">
    <property type="term" value="P:siroheme biosynthetic process"/>
    <property type="evidence" value="ECO:0007669"/>
    <property type="project" value="UniProtKB-UniPathway"/>
</dbReference>
<keyword evidence="4" id="KW-0560">Oxidoreductase</keyword>
<sequence length="433" mass="46338">MIDPALPLASAGPEDRHVPAPDDPAAVPPSPPPLIIAGHGTRVNSGAEAAYELVDRVRGLLPGVRVEAGFVELTPPTIDEALGAVLADSPAAVVVPLMLGTGGHVREDIPEAIDQAKALHTSATVVRTRHLGSPRQLIEAVHERIAQARGDWPAEETDVLMVGRGCSVTEANADHVRLSRVIFESGGYHQVLSGFIQVVRPSVPDILNQYYASGSRRIVVMPHFLFTGRLDEWVRGHVARFQDAHPDAEVRVADVIGPCDQLAQVVAQRYKEGALRARTTMGSPAYLAGLLLKGRKVVVVGGGCVARRRVPKLLEAGARVHVISPELHKSLLALAEAGAITWHARDYRPHDLHDAWYVLALTDSAEANAAIVDEAESRHTFCVRADNAEAGSAWTPATGDTAGVTVAAITSHDPLRARAIRNRFLEIVSEEGL</sequence>
<keyword evidence="7" id="KW-0627">Porphyrin biosynthesis</keyword>
<protein>
    <recommendedName>
        <fullName evidence="2">precorrin-2 dehydrogenase</fullName>
        <ecNumber evidence="2">1.3.1.76</ecNumber>
    </recommendedName>
</protein>
<keyword evidence="5" id="KW-0520">NAD</keyword>
<reference evidence="10 11" key="1">
    <citation type="submission" date="2018-02" db="EMBL/GenBank/DDBJ databases">
        <authorList>
            <person name="Cohen D.B."/>
            <person name="Kent A.D."/>
        </authorList>
    </citation>
    <scope>NUCLEOTIDE SEQUENCE [LARGE SCALE GENOMIC DNA]</scope>
    <source>
        <strain evidence="10">1</strain>
    </source>
</reference>
<evidence type="ECO:0000256" key="8">
    <source>
        <dbReference type="ARBA" id="ARBA00047561"/>
    </source>
</evidence>
<feature type="region of interest" description="Disordered" evidence="9">
    <location>
        <begin position="1"/>
        <end position="32"/>
    </location>
</feature>
<dbReference type="SUPFAM" id="SSF53800">
    <property type="entry name" value="Chelatase"/>
    <property type="match status" value="1"/>
</dbReference>
<organism evidence="10 11">
    <name type="scientific">Micropruina glycogenica</name>
    <dbReference type="NCBI Taxonomy" id="75385"/>
    <lineage>
        <taxon>Bacteria</taxon>
        <taxon>Bacillati</taxon>
        <taxon>Actinomycetota</taxon>
        <taxon>Actinomycetes</taxon>
        <taxon>Propionibacteriales</taxon>
        <taxon>Nocardioidaceae</taxon>
        <taxon>Micropruina</taxon>
    </lineage>
</organism>
<evidence type="ECO:0000256" key="2">
    <source>
        <dbReference type="ARBA" id="ARBA00012400"/>
    </source>
</evidence>
<dbReference type="InterPro" id="IPR002762">
    <property type="entry name" value="CbiX-like"/>
</dbReference>
<dbReference type="PANTHER" id="PTHR33542">
    <property type="entry name" value="SIROHYDROCHLORIN FERROCHELATASE, CHLOROPLASTIC"/>
    <property type="match status" value="1"/>
</dbReference>
<evidence type="ECO:0000313" key="10">
    <source>
        <dbReference type="EMBL" id="SPD88541.1"/>
    </source>
</evidence>
<name>A0A2N9JLT5_9ACTN</name>
<dbReference type="InterPro" id="IPR036291">
    <property type="entry name" value="NAD(P)-bd_dom_sf"/>
</dbReference>
<dbReference type="Proteomes" id="UP000238164">
    <property type="component" value="Chromosome 1"/>
</dbReference>
<dbReference type="Gene3D" id="3.40.50.1400">
    <property type="match status" value="2"/>
</dbReference>
<evidence type="ECO:0000256" key="1">
    <source>
        <dbReference type="ARBA" id="ARBA00005010"/>
    </source>
</evidence>
<dbReference type="KEGG" id="mgg:MPLG2_3511"/>
<dbReference type="Pfam" id="PF13241">
    <property type="entry name" value="NAD_binding_7"/>
    <property type="match status" value="1"/>
</dbReference>
<dbReference type="CDD" id="cd03416">
    <property type="entry name" value="CbiX_SirB_N"/>
    <property type="match status" value="1"/>
</dbReference>
<evidence type="ECO:0000256" key="3">
    <source>
        <dbReference type="ARBA" id="ARBA00022723"/>
    </source>
</evidence>
<dbReference type="OrthoDB" id="7345302at2"/>
<dbReference type="GO" id="GO:0016829">
    <property type="term" value="F:lyase activity"/>
    <property type="evidence" value="ECO:0007669"/>
    <property type="project" value="UniProtKB-KW"/>
</dbReference>
<gene>
    <name evidence="10" type="ORF">MPLG2_3511</name>
</gene>
<dbReference type="PANTHER" id="PTHR33542:SF3">
    <property type="entry name" value="SIROHYDROCHLORIN FERROCHELATASE, CHLOROPLASTIC"/>
    <property type="match status" value="1"/>
</dbReference>
<proteinExistence type="predicted"/>
<dbReference type="EMBL" id="LT985188">
    <property type="protein sequence ID" value="SPD88541.1"/>
    <property type="molecule type" value="Genomic_DNA"/>
</dbReference>
<dbReference type="SUPFAM" id="SSF51735">
    <property type="entry name" value="NAD(P)-binding Rossmann-fold domains"/>
    <property type="match status" value="1"/>
</dbReference>
<comment type="catalytic activity">
    <reaction evidence="8">
        <text>precorrin-2 + NAD(+) = sirohydrochlorin + NADH + 2 H(+)</text>
        <dbReference type="Rhea" id="RHEA:15613"/>
        <dbReference type="ChEBI" id="CHEBI:15378"/>
        <dbReference type="ChEBI" id="CHEBI:57540"/>
        <dbReference type="ChEBI" id="CHEBI:57945"/>
        <dbReference type="ChEBI" id="CHEBI:58351"/>
        <dbReference type="ChEBI" id="CHEBI:58827"/>
        <dbReference type="EC" id="1.3.1.76"/>
    </reaction>
</comment>
<dbReference type="EC" id="1.3.1.76" evidence="2"/>
<evidence type="ECO:0000313" key="11">
    <source>
        <dbReference type="Proteomes" id="UP000238164"/>
    </source>
</evidence>